<dbReference type="EMBL" id="MG384815">
    <property type="protein sequence ID" value="AUO16801.1"/>
    <property type="molecule type" value="Genomic_DNA"/>
</dbReference>
<name>A0A2I6SGV3_9VIRU</name>
<feature type="transmembrane region" description="Helical" evidence="1">
    <location>
        <begin position="26"/>
        <end position="49"/>
    </location>
</feature>
<protein>
    <submittedName>
        <fullName evidence="2">Uncharacterized protein</fullName>
    </submittedName>
</protein>
<evidence type="ECO:0000256" key="1">
    <source>
        <dbReference type="SAM" id="Phobius"/>
    </source>
</evidence>
<gene>
    <name evidence="2" type="ORF">MmBV_CLP1</name>
</gene>
<keyword evidence="1" id="KW-0472">Membrane</keyword>
<proteinExistence type="predicted"/>
<sequence>MIAQPPELRPYSVFCTPMSKSEFSRITMIVIMMTVMIVFIMGAAFISLLMQNTSHLSSKVVLKFRWKC</sequence>
<keyword evidence="1" id="KW-1133">Transmembrane helix</keyword>
<accession>A0A2I6SGV3</accession>
<evidence type="ECO:0000313" key="2">
    <source>
        <dbReference type="EMBL" id="AUO16801.1"/>
    </source>
</evidence>
<keyword evidence="1" id="KW-0812">Transmembrane</keyword>
<reference evidence="2" key="1">
    <citation type="submission" date="2017-10" db="EMBL/GenBank/DDBJ databases">
        <authorList>
            <person name="Banno H."/>
            <person name="Chua N.-H."/>
        </authorList>
    </citation>
    <scope>NUCLEOTIDE SEQUENCE</scope>
    <source>
        <strain evidence="2">HeBei</strain>
    </source>
</reference>
<organism evidence="2">
    <name type="scientific">Microplitis mediator bracovirus</name>
    <dbReference type="NCBI Taxonomy" id="1836595"/>
    <lineage>
        <taxon>Viruses</taxon>
        <taxon>Viruses incertae sedis</taxon>
        <taxon>Polydnaviriformidae</taxon>
        <taxon>Bracoviriform</taxon>
    </lineage>
</organism>